<feature type="compositionally biased region" description="Basic and acidic residues" evidence="1">
    <location>
        <begin position="523"/>
        <end position="533"/>
    </location>
</feature>
<feature type="region of interest" description="Disordered" evidence="1">
    <location>
        <begin position="516"/>
        <end position="563"/>
    </location>
</feature>
<evidence type="ECO:0000313" key="3">
    <source>
        <dbReference type="Proteomes" id="UP001500280"/>
    </source>
</evidence>
<feature type="compositionally biased region" description="Basic and acidic residues" evidence="1">
    <location>
        <begin position="1"/>
        <end position="14"/>
    </location>
</feature>
<feature type="region of interest" description="Disordered" evidence="1">
    <location>
        <begin position="1"/>
        <end position="36"/>
    </location>
</feature>
<proteinExistence type="predicted"/>
<feature type="region of interest" description="Disordered" evidence="1">
    <location>
        <begin position="296"/>
        <end position="318"/>
    </location>
</feature>
<evidence type="ECO:0000256" key="1">
    <source>
        <dbReference type="SAM" id="MobiDB-lite"/>
    </source>
</evidence>
<comment type="caution">
    <text evidence="2">The sequence shown here is derived from an EMBL/GenBank/DDBJ whole genome shotgun (WGS) entry which is preliminary data.</text>
</comment>
<feature type="compositionally biased region" description="Low complexity" evidence="1">
    <location>
        <begin position="26"/>
        <end position="36"/>
    </location>
</feature>
<name>A0ABP4U7U1_9ACTN</name>
<protein>
    <recommendedName>
        <fullName evidence="4">M15 family peptidase</fullName>
    </recommendedName>
</protein>
<keyword evidence="3" id="KW-1185">Reference proteome</keyword>
<dbReference type="Proteomes" id="UP001500280">
    <property type="component" value="Unassembled WGS sequence"/>
</dbReference>
<dbReference type="EMBL" id="BAAANF010000017">
    <property type="protein sequence ID" value="GAA1698650.1"/>
    <property type="molecule type" value="Genomic_DNA"/>
</dbReference>
<organism evidence="2 3">
    <name type="scientific">Kribbella yunnanensis</name>
    <dbReference type="NCBI Taxonomy" id="190194"/>
    <lineage>
        <taxon>Bacteria</taxon>
        <taxon>Bacillati</taxon>
        <taxon>Actinomycetota</taxon>
        <taxon>Actinomycetes</taxon>
        <taxon>Propionibacteriales</taxon>
        <taxon>Kribbellaceae</taxon>
        <taxon>Kribbella</taxon>
    </lineage>
</organism>
<accession>A0ABP4U7U1</accession>
<dbReference type="RefSeq" id="WP_344157017.1">
    <property type="nucleotide sequence ID" value="NZ_BAAANF010000017.1"/>
</dbReference>
<gene>
    <name evidence="2" type="ORF">GCM10009745_51370</name>
</gene>
<evidence type="ECO:0008006" key="4">
    <source>
        <dbReference type="Google" id="ProtNLM"/>
    </source>
</evidence>
<reference evidence="3" key="1">
    <citation type="journal article" date="2019" name="Int. J. Syst. Evol. Microbiol.">
        <title>The Global Catalogue of Microorganisms (GCM) 10K type strain sequencing project: providing services to taxonomists for standard genome sequencing and annotation.</title>
        <authorList>
            <consortium name="The Broad Institute Genomics Platform"/>
            <consortium name="The Broad Institute Genome Sequencing Center for Infectious Disease"/>
            <person name="Wu L."/>
            <person name="Ma J."/>
        </authorList>
    </citation>
    <scope>NUCLEOTIDE SEQUENCE [LARGE SCALE GENOMIC DNA]</scope>
    <source>
        <strain evidence="3">JCM 14307</strain>
    </source>
</reference>
<sequence length="613" mass="64689">MAGERAVAEEERARTSVPRPAGDESAQPQAALAKAGNAANGKVGPWLREHAGAAIEALAAKPPDFPTALTVLNGFSTDDIVKVLRGTSAKNRKELGDLLGGSSAPAVDVPRLSLALKMASVPGAAAARAERLHDMIRGDDLQAAYELLNGLSVADQENALAMLGKAHWQSLANGLGTAVGVDTPWLGTLLSGVSGTPVTSAMTSYSWLNGQEAATGAAWAAEQPDDRLAFMLKKLKAAGQVGADRLRAMLTAGQVKRLGGEVEPAQAAKVESALAGIPIDQKNAIREYLGIPAPTIPEATAEPASDKDRVGAKPASAFDETSQRVTGMSYAELLASLQTVHAFGVRVAAVHPRMAAALLRADASAREKIAATEGRPMEASDWGISSIGGLANRRAGLHTYGLAVDVDYGAMPYLMNEKGEKALDAKLAPIYHRISWLMLGRASTVPKGPWSYDAHKEEAKAMRDYFALAKDSAALQERLGAVSDLSVRGVFGTPPPPPGAARADRLRELIAADHAQLTAKPEPNPDWKPDPSKSPEGQSPNMMDSPFDPDKKHGDPADRTFTIRKEIVEAIRASDPEMKWGGTDLGAECGDLMHFEINDGSIHVKKPVKKKQG</sequence>
<feature type="compositionally biased region" description="Basic and acidic residues" evidence="1">
    <location>
        <begin position="548"/>
        <end position="563"/>
    </location>
</feature>
<evidence type="ECO:0000313" key="2">
    <source>
        <dbReference type="EMBL" id="GAA1698650.1"/>
    </source>
</evidence>